<accession>A0A239AE08</accession>
<feature type="domain" description="Inositolphosphotransferase Aur1/Ipt1" evidence="2">
    <location>
        <begin position="80"/>
        <end position="251"/>
    </location>
</feature>
<feature type="transmembrane region" description="Helical" evidence="1">
    <location>
        <begin position="187"/>
        <end position="209"/>
    </location>
</feature>
<keyword evidence="1" id="KW-0812">Transmembrane</keyword>
<evidence type="ECO:0000313" key="4">
    <source>
        <dbReference type="Proteomes" id="UP000198405"/>
    </source>
</evidence>
<keyword evidence="4" id="KW-1185">Reference proteome</keyword>
<organism evidence="3 4">
    <name type="scientific">Desulfurobacterium atlanticum</name>
    <dbReference type="NCBI Taxonomy" id="240169"/>
    <lineage>
        <taxon>Bacteria</taxon>
        <taxon>Pseudomonadati</taxon>
        <taxon>Aquificota</taxon>
        <taxon>Aquificia</taxon>
        <taxon>Desulfurobacteriales</taxon>
        <taxon>Desulfurobacteriaceae</taxon>
        <taxon>Desulfurobacterium</taxon>
    </lineage>
</organism>
<evidence type="ECO:0000313" key="3">
    <source>
        <dbReference type="EMBL" id="SNR93809.1"/>
    </source>
</evidence>
<feature type="transmembrane region" description="Helical" evidence="1">
    <location>
        <begin position="216"/>
        <end position="237"/>
    </location>
</feature>
<proteinExistence type="predicted"/>
<keyword evidence="1" id="KW-0472">Membrane</keyword>
<reference evidence="4" key="1">
    <citation type="submission" date="2017-06" db="EMBL/GenBank/DDBJ databases">
        <authorList>
            <person name="Varghese N."/>
            <person name="Submissions S."/>
        </authorList>
    </citation>
    <scope>NUCLEOTIDE SEQUENCE [LARGE SCALE GENOMIC DNA]</scope>
    <source>
        <strain evidence="4">DSM 15668</strain>
    </source>
</reference>
<evidence type="ECO:0000256" key="1">
    <source>
        <dbReference type="SAM" id="Phobius"/>
    </source>
</evidence>
<dbReference type="GO" id="GO:0016020">
    <property type="term" value="C:membrane"/>
    <property type="evidence" value="ECO:0007669"/>
    <property type="project" value="UniProtKB-SubCell"/>
</dbReference>
<feature type="transmembrane region" description="Helical" evidence="1">
    <location>
        <begin position="12"/>
        <end position="33"/>
    </location>
</feature>
<feature type="transmembrane region" description="Helical" evidence="1">
    <location>
        <begin position="45"/>
        <end position="68"/>
    </location>
</feature>
<feature type="transmembrane region" description="Helical" evidence="1">
    <location>
        <begin position="128"/>
        <end position="146"/>
    </location>
</feature>
<dbReference type="EMBL" id="FZOB01000022">
    <property type="protein sequence ID" value="SNR93809.1"/>
    <property type="molecule type" value="Genomic_DNA"/>
</dbReference>
<sequence>MIISIVEKESGLFLTALVSFWIFTGVGILVDLLRNRKEQAERKAIEAVFYGLIFIISLFIYTCLKYTAVAEGNYHRILADIEKPVFLLVSSFHPGAEILSFFYEHVWLALNFIPPFLIVFSHRSRRRFFVTFYLLYLSSAAIYILFPVKSPVFEFSFKNLPQDVALFHSLTANDTLFLKQHGYVSRFPLYADTAFPSLHVAYTFLIYLIAPEKLKLPAFFLYLVIFAGSVLLGFHYLSDGIAGTALTLFAWKIAGEIDEKIDSLAGRKVFKKLFD</sequence>
<name>A0A239AE08_9BACT</name>
<keyword evidence="1" id="KW-1133">Transmembrane helix</keyword>
<protein>
    <submittedName>
        <fullName evidence="3">PAP2 superfamily protein</fullName>
    </submittedName>
</protein>
<dbReference type="Proteomes" id="UP000198405">
    <property type="component" value="Unassembled WGS sequence"/>
</dbReference>
<feature type="transmembrane region" description="Helical" evidence="1">
    <location>
        <begin position="101"/>
        <end position="121"/>
    </location>
</feature>
<dbReference type="Pfam" id="PF14378">
    <property type="entry name" value="PAP2_3"/>
    <property type="match status" value="1"/>
</dbReference>
<evidence type="ECO:0000259" key="2">
    <source>
        <dbReference type="Pfam" id="PF14378"/>
    </source>
</evidence>
<gene>
    <name evidence="3" type="ORF">SAMN06265340_1225</name>
</gene>
<dbReference type="AlphaFoldDB" id="A0A239AE08"/>
<dbReference type="InterPro" id="IPR026841">
    <property type="entry name" value="Aur1/Ipt1"/>
</dbReference>